<gene>
    <name evidence="1" type="ORF">DEBURN_LOCUS7287</name>
</gene>
<dbReference type="EMBL" id="CAJVPK010000857">
    <property type="protein sequence ID" value="CAG8554828.1"/>
    <property type="molecule type" value="Genomic_DNA"/>
</dbReference>
<sequence length="51" mass="5639">PDDRISNDQVINNKSTGTILKLISQFKILLKKSSKLNGFLSGLPNTETTLH</sequence>
<reference evidence="1" key="1">
    <citation type="submission" date="2021-06" db="EMBL/GenBank/DDBJ databases">
        <authorList>
            <person name="Kallberg Y."/>
            <person name="Tangrot J."/>
            <person name="Rosling A."/>
        </authorList>
    </citation>
    <scope>NUCLEOTIDE SEQUENCE</scope>
    <source>
        <strain evidence="1">AZ414A</strain>
    </source>
</reference>
<keyword evidence="2" id="KW-1185">Reference proteome</keyword>
<protein>
    <submittedName>
        <fullName evidence="1">9101_t:CDS:1</fullName>
    </submittedName>
</protein>
<dbReference type="Proteomes" id="UP000789706">
    <property type="component" value="Unassembled WGS sequence"/>
</dbReference>
<evidence type="ECO:0000313" key="1">
    <source>
        <dbReference type="EMBL" id="CAG8554828.1"/>
    </source>
</evidence>
<comment type="caution">
    <text evidence="1">The sequence shown here is derived from an EMBL/GenBank/DDBJ whole genome shotgun (WGS) entry which is preliminary data.</text>
</comment>
<feature type="non-terminal residue" evidence="1">
    <location>
        <position position="1"/>
    </location>
</feature>
<accession>A0A9N9FSP3</accession>
<name>A0A9N9FSP3_9GLOM</name>
<proteinExistence type="predicted"/>
<dbReference type="AlphaFoldDB" id="A0A9N9FSP3"/>
<evidence type="ECO:0000313" key="2">
    <source>
        <dbReference type="Proteomes" id="UP000789706"/>
    </source>
</evidence>
<organism evidence="1 2">
    <name type="scientific">Diversispora eburnea</name>
    <dbReference type="NCBI Taxonomy" id="1213867"/>
    <lineage>
        <taxon>Eukaryota</taxon>
        <taxon>Fungi</taxon>
        <taxon>Fungi incertae sedis</taxon>
        <taxon>Mucoromycota</taxon>
        <taxon>Glomeromycotina</taxon>
        <taxon>Glomeromycetes</taxon>
        <taxon>Diversisporales</taxon>
        <taxon>Diversisporaceae</taxon>
        <taxon>Diversispora</taxon>
    </lineage>
</organism>